<evidence type="ECO:0000256" key="1">
    <source>
        <dbReference type="SAM" id="MobiDB-lite"/>
    </source>
</evidence>
<evidence type="ECO:0000313" key="3">
    <source>
        <dbReference type="Proteomes" id="UP000466345"/>
    </source>
</evidence>
<protein>
    <submittedName>
        <fullName evidence="2">Uncharacterized protein</fullName>
    </submittedName>
</protein>
<dbReference type="AlphaFoldDB" id="A0A7K0CDT9"/>
<dbReference type="SUPFAM" id="SSF82171">
    <property type="entry name" value="DPP6 N-terminal domain-like"/>
    <property type="match status" value="1"/>
</dbReference>
<feature type="compositionally biased region" description="Pro residues" evidence="1">
    <location>
        <begin position="344"/>
        <end position="356"/>
    </location>
</feature>
<gene>
    <name evidence="2" type="ORF">SRB5_13570</name>
</gene>
<sequence>MTTTAGVETAAGDATAARRTGFSVAADGSYAACLATDRAENWYPERWTLDGPEPYAVPLPCRRPEEPGSSVLPLPDGRVLIRRMADGRHELTLLYPSGPATGEQECGSVEAGELRLVPPPRGRCEVYALAPGAEATVLWLVRPGSEPSAVAELPGRCTGGQWLDAGGGLLAVDRELAGRTKTVAVDLGRGGEVSPLLQITEESNDRLLLADPDSGLLLVRSDAPELGDRLGWGVLGGTRPVRFTLRMPGVRVTPIAVQPGQVLTPERCGVALRLDGPAGSWLGVWRPGDRELRHLPPPLGWVTGAGLWSAGGELRLPYATADQLCGLARITLPDPGHRPAATPDAPPERPASPEPAPAEGAARAPGPWQRVPRPVPLREAPLGTTGT</sequence>
<dbReference type="Proteomes" id="UP000466345">
    <property type="component" value="Unassembled WGS sequence"/>
</dbReference>
<accession>A0A7K0CDT9</accession>
<proteinExistence type="predicted"/>
<name>A0A7K0CDT9_9ACTN</name>
<dbReference type="OrthoDB" id="262125at2"/>
<evidence type="ECO:0000313" key="2">
    <source>
        <dbReference type="EMBL" id="MQY11242.1"/>
    </source>
</evidence>
<keyword evidence="3" id="KW-1185">Reference proteome</keyword>
<reference evidence="2 3" key="1">
    <citation type="submission" date="2019-10" db="EMBL/GenBank/DDBJ databases">
        <title>Streptomyces smaragdinus sp. nov. and Streptomyces fabii sp. nov., isolated from the gut of fungus growing-termite Macrotermes natalensis.</title>
        <authorList>
            <person name="Schwitalla J."/>
            <person name="Benndorf R."/>
            <person name="Martin K."/>
            <person name="De Beer W."/>
            <person name="Kaster A.-K."/>
            <person name="Vollmers J."/>
            <person name="Poulsen M."/>
            <person name="Beemelmanns C."/>
        </authorList>
    </citation>
    <scope>NUCLEOTIDE SEQUENCE [LARGE SCALE GENOMIC DNA]</scope>
    <source>
        <strain evidence="2 3">RB5</strain>
    </source>
</reference>
<feature type="region of interest" description="Disordered" evidence="1">
    <location>
        <begin position="330"/>
        <end position="387"/>
    </location>
</feature>
<comment type="caution">
    <text evidence="2">The sequence shown here is derived from an EMBL/GenBank/DDBJ whole genome shotgun (WGS) entry which is preliminary data.</text>
</comment>
<feature type="compositionally biased region" description="Low complexity" evidence="1">
    <location>
        <begin position="357"/>
        <end position="367"/>
    </location>
</feature>
<dbReference type="EMBL" id="WEGJ01000003">
    <property type="protein sequence ID" value="MQY11242.1"/>
    <property type="molecule type" value="Genomic_DNA"/>
</dbReference>
<dbReference type="RefSeq" id="WP_153450535.1">
    <property type="nucleotide sequence ID" value="NZ_WEGJ01000003.1"/>
</dbReference>
<organism evidence="2 3">
    <name type="scientific">Streptomyces smaragdinus</name>
    <dbReference type="NCBI Taxonomy" id="2585196"/>
    <lineage>
        <taxon>Bacteria</taxon>
        <taxon>Bacillati</taxon>
        <taxon>Actinomycetota</taxon>
        <taxon>Actinomycetes</taxon>
        <taxon>Kitasatosporales</taxon>
        <taxon>Streptomycetaceae</taxon>
        <taxon>Streptomyces</taxon>
    </lineage>
</organism>